<organism evidence="3 4">
    <name type="scientific">Tautonia sociabilis</name>
    <dbReference type="NCBI Taxonomy" id="2080755"/>
    <lineage>
        <taxon>Bacteria</taxon>
        <taxon>Pseudomonadati</taxon>
        <taxon>Planctomycetota</taxon>
        <taxon>Planctomycetia</taxon>
        <taxon>Isosphaerales</taxon>
        <taxon>Isosphaeraceae</taxon>
        <taxon>Tautonia</taxon>
    </lineage>
</organism>
<name>A0A432MKZ9_9BACT</name>
<evidence type="ECO:0000313" key="3">
    <source>
        <dbReference type="EMBL" id="RUL88104.1"/>
    </source>
</evidence>
<dbReference type="SUPFAM" id="SSF69318">
    <property type="entry name" value="Integrin alpha N-terminal domain"/>
    <property type="match status" value="1"/>
</dbReference>
<evidence type="ECO:0000313" key="4">
    <source>
        <dbReference type="Proteomes" id="UP000280296"/>
    </source>
</evidence>
<feature type="region of interest" description="Disordered" evidence="2">
    <location>
        <begin position="16"/>
        <end position="40"/>
    </location>
</feature>
<proteinExistence type="predicted"/>
<dbReference type="Proteomes" id="UP000280296">
    <property type="component" value="Unassembled WGS sequence"/>
</dbReference>
<keyword evidence="1" id="KW-0732">Signal</keyword>
<reference evidence="3 4" key="1">
    <citation type="submission" date="2018-12" db="EMBL/GenBank/DDBJ databases">
        <authorList>
            <person name="Toschakov S.V."/>
        </authorList>
    </citation>
    <scope>NUCLEOTIDE SEQUENCE [LARGE SCALE GENOMIC DNA]</scope>
    <source>
        <strain evidence="3 4">GM2012</strain>
    </source>
</reference>
<dbReference type="Gene3D" id="2.130.10.130">
    <property type="entry name" value="Integrin alpha, N-terminal"/>
    <property type="match status" value="1"/>
</dbReference>
<protein>
    <submittedName>
        <fullName evidence="3">VCBS repeat-containing protein</fullName>
    </submittedName>
</protein>
<keyword evidence="4" id="KW-1185">Reference proteome</keyword>
<dbReference type="InterPro" id="IPR028994">
    <property type="entry name" value="Integrin_alpha_N"/>
</dbReference>
<gene>
    <name evidence="3" type="ORF">TsocGM_09200</name>
</gene>
<dbReference type="OrthoDB" id="243895at2"/>
<dbReference type="PANTHER" id="PTHR44103:SF1">
    <property type="entry name" value="PROPROTEIN CONVERTASE P"/>
    <property type="match status" value="1"/>
</dbReference>
<reference evidence="3 4" key="2">
    <citation type="submission" date="2019-01" db="EMBL/GenBank/DDBJ databases">
        <title>Tautonia sociabilis, a novel thermotolerant planctomycete of Isosphaeraceae family, isolated from a 4000 m deep subterranean habitat.</title>
        <authorList>
            <person name="Kovaleva O.L."/>
            <person name="Elcheninov A.G."/>
            <person name="Van Heerden E."/>
            <person name="Toshchakov S.V."/>
            <person name="Novikov A."/>
            <person name="Bonch-Osmolovskaya E.A."/>
            <person name="Kublanov I.V."/>
        </authorList>
    </citation>
    <scope>NUCLEOTIDE SEQUENCE [LARGE SCALE GENOMIC DNA]</scope>
    <source>
        <strain evidence="3 4">GM2012</strain>
    </source>
</reference>
<sequence length="405" mass="43669">MLRLLETIILCASWPAIAGDDSPPRPPGPEGWPRHTIDASSRGADGVRLADLDGDGDLDIATGWEEGGVIRVALNPLRDGDPVRSPWPAVTVGSVPSPEDAVIVDLDADGFPDVVSCAEGRTRTVSVHWNPANPDAMLDPDSWQTRAIPATVGLQMWMWCVPLQVDGRNGIDLVLGGKGEGAAIGWLEAPEDPRDLSSWRWHSIRPAGWVMSILPIDLDGDGDQDLVCSDRKGPRRGVFWLERRPGRDEPRWVERPIGGSSHEMMFLDCVASDGDGPLELLGASLDAGVVRFRKAADGWEETVIPLGPGVGTGKSVAGGDLDRDGRIELVVSTENASGKQGVVLLDREADGPEVPWLVFPLSGTERGAKYDLVRLLDLDGDGDLDVLTCEERDNLGVIWYENPAR</sequence>
<evidence type="ECO:0000256" key="2">
    <source>
        <dbReference type="SAM" id="MobiDB-lite"/>
    </source>
</evidence>
<comment type="caution">
    <text evidence="3">The sequence shown here is derived from an EMBL/GenBank/DDBJ whole genome shotgun (WGS) entry which is preliminary data.</text>
</comment>
<dbReference type="EMBL" id="RYZH01000014">
    <property type="protein sequence ID" value="RUL88104.1"/>
    <property type="molecule type" value="Genomic_DNA"/>
</dbReference>
<dbReference type="RefSeq" id="WP_126725013.1">
    <property type="nucleotide sequence ID" value="NZ_RYZH01000014.1"/>
</dbReference>
<accession>A0A432MKZ9</accession>
<evidence type="ECO:0000256" key="1">
    <source>
        <dbReference type="ARBA" id="ARBA00022729"/>
    </source>
</evidence>
<dbReference type="InterPro" id="IPR013517">
    <property type="entry name" value="FG-GAP"/>
</dbReference>
<dbReference type="AlphaFoldDB" id="A0A432MKZ9"/>
<dbReference type="PANTHER" id="PTHR44103">
    <property type="entry name" value="PROPROTEIN CONVERTASE P"/>
    <property type="match status" value="1"/>
</dbReference>
<dbReference type="Pfam" id="PF13517">
    <property type="entry name" value="FG-GAP_3"/>
    <property type="match status" value="1"/>
</dbReference>